<keyword evidence="1" id="KW-1185">Reference proteome</keyword>
<reference evidence="2" key="1">
    <citation type="submission" date="2022-11" db="UniProtKB">
        <authorList>
            <consortium name="WormBaseParasite"/>
        </authorList>
    </citation>
    <scope>IDENTIFICATION</scope>
</reference>
<dbReference type="Proteomes" id="UP000887565">
    <property type="component" value="Unplaced"/>
</dbReference>
<sequence length="147" mass="17238">MAGTYDSEKQRVIDRIMSIAFCQVRDAGATFINRNWIAQKLHRSIGWVCDNWNKNHQDCFTEFWQGRPLQMSQENRNIVAESSHKQQKGNGKVAQEILIRWNKSVSFMTSSRHRASEGLKPFHNTYLQAKRGEKAKQFTPTHWEENK</sequence>
<name>A0A915HXC1_ROMCU</name>
<evidence type="ECO:0000313" key="2">
    <source>
        <dbReference type="WBParaSite" id="nRc.2.0.1.t06460-RA"/>
    </source>
</evidence>
<proteinExistence type="predicted"/>
<dbReference type="AlphaFoldDB" id="A0A915HXC1"/>
<organism evidence="1 2">
    <name type="scientific">Romanomermis culicivorax</name>
    <name type="common">Nematode worm</name>
    <dbReference type="NCBI Taxonomy" id="13658"/>
    <lineage>
        <taxon>Eukaryota</taxon>
        <taxon>Metazoa</taxon>
        <taxon>Ecdysozoa</taxon>
        <taxon>Nematoda</taxon>
        <taxon>Enoplea</taxon>
        <taxon>Dorylaimia</taxon>
        <taxon>Mermithida</taxon>
        <taxon>Mermithoidea</taxon>
        <taxon>Mermithidae</taxon>
        <taxon>Romanomermis</taxon>
    </lineage>
</organism>
<protein>
    <submittedName>
        <fullName evidence="2">Transposase</fullName>
    </submittedName>
</protein>
<evidence type="ECO:0000313" key="1">
    <source>
        <dbReference type="Proteomes" id="UP000887565"/>
    </source>
</evidence>
<accession>A0A915HXC1</accession>
<dbReference type="WBParaSite" id="nRc.2.0.1.t06460-RA">
    <property type="protein sequence ID" value="nRc.2.0.1.t06460-RA"/>
    <property type="gene ID" value="nRc.2.0.1.g06460"/>
</dbReference>